<evidence type="ECO:0000256" key="1">
    <source>
        <dbReference type="SAM" id="MobiDB-lite"/>
    </source>
</evidence>
<keyword evidence="3" id="KW-1185">Reference proteome</keyword>
<feature type="region of interest" description="Disordered" evidence="1">
    <location>
        <begin position="1"/>
        <end position="25"/>
    </location>
</feature>
<name>F0YKD5_AURAN</name>
<dbReference type="EMBL" id="GL833151">
    <property type="protein sequence ID" value="EGB04439.1"/>
    <property type="molecule type" value="Genomic_DNA"/>
</dbReference>
<sequence>MTRLSARRRGLAAAPIDPEAGGKRTHVKWDAPSGVEGLSLQGLLEREVKARHAPDRAALARELKNDFECFTMSQKAICERIKDTIHDKAAATIAAPRAIPTAAAPRRAAAPFAATPAAPAAAARAAGARVAALRAFYPFLKAVQGHDLQAVRATVASIGESPELKSSILEIAQAGALEQHVLQQESLGNLFYGSFEVEFGGISKSSTTWQSPTSTACSS</sequence>
<feature type="compositionally biased region" description="Basic residues" evidence="1">
    <location>
        <begin position="1"/>
        <end position="10"/>
    </location>
</feature>
<organism evidence="3">
    <name type="scientific">Aureococcus anophagefferens</name>
    <name type="common">Harmful bloom alga</name>
    <dbReference type="NCBI Taxonomy" id="44056"/>
    <lineage>
        <taxon>Eukaryota</taxon>
        <taxon>Sar</taxon>
        <taxon>Stramenopiles</taxon>
        <taxon>Ochrophyta</taxon>
        <taxon>Pelagophyceae</taxon>
        <taxon>Pelagomonadales</taxon>
        <taxon>Pelagomonadaceae</taxon>
        <taxon>Aureococcus</taxon>
    </lineage>
</organism>
<dbReference type="Proteomes" id="UP000002729">
    <property type="component" value="Unassembled WGS sequence"/>
</dbReference>
<proteinExistence type="predicted"/>
<gene>
    <name evidence="2" type="ORF">AURANDRAFT_67195</name>
</gene>
<accession>F0YKD5</accession>
<evidence type="ECO:0000313" key="3">
    <source>
        <dbReference type="Proteomes" id="UP000002729"/>
    </source>
</evidence>
<reference evidence="2 3" key="1">
    <citation type="journal article" date="2011" name="Proc. Natl. Acad. Sci. U.S.A.">
        <title>Niche of harmful alga Aureococcus anophagefferens revealed through ecogenomics.</title>
        <authorList>
            <person name="Gobler C.J."/>
            <person name="Berry D.L."/>
            <person name="Dyhrman S.T."/>
            <person name="Wilhelm S.W."/>
            <person name="Salamov A."/>
            <person name="Lobanov A.V."/>
            <person name="Zhang Y."/>
            <person name="Collier J.L."/>
            <person name="Wurch L.L."/>
            <person name="Kustka A.B."/>
            <person name="Dill B.D."/>
            <person name="Shah M."/>
            <person name="VerBerkmoes N.C."/>
            <person name="Kuo A."/>
            <person name="Terry A."/>
            <person name="Pangilinan J."/>
            <person name="Lindquist E.A."/>
            <person name="Lucas S."/>
            <person name="Paulsen I.T."/>
            <person name="Hattenrath-Lehmann T.K."/>
            <person name="Talmage S.C."/>
            <person name="Walker E.A."/>
            <person name="Koch F."/>
            <person name="Burson A.M."/>
            <person name="Marcoval M.A."/>
            <person name="Tang Y.Z."/>
            <person name="Lecleir G.R."/>
            <person name="Coyne K.J."/>
            <person name="Berg G.M."/>
            <person name="Bertrand E.M."/>
            <person name="Saito M.A."/>
            <person name="Gladyshev V.N."/>
            <person name="Grigoriev I.V."/>
        </authorList>
    </citation>
    <scope>NUCLEOTIDE SEQUENCE [LARGE SCALE GENOMIC DNA]</scope>
    <source>
        <strain evidence="3">CCMP 1984</strain>
    </source>
</reference>
<dbReference type="InParanoid" id="F0YKD5"/>
<evidence type="ECO:0000313" key="2">
    <source>
        <dbReference type="EMBL" id="EGB04439.1"/>
    </source>
</evidence>
<dbReference type="RefSeq" id="XP_009040826.1">
    <property type="nucleotide sequence ID" value="XM_009042578.1"/>
</dbReference>
<dbReference type="GeneID" id="20226115"/>
<protein>
    <submittedName>
        <fullName evidence="2">Uncharacterized protein</fullName>
    </submittedName>
</protein>
<dbReference type="KEGG" id="aaf:AURANDRAFT_67195"/>
<dbReference type="AlphaFoldDB" id="F0YKD5"/>